<dbReference type="InterPro" id="IPR002372">
    <property type="entry name" value="PQQ_rpt_dom"/>
</dbReference>
<feature type="transmembrane region" description="Helical" evidence="1">
    <location>
        <begin position="568"/>
        <end position="590"/>
    </location>
</feature>
<gene>
    <name evidence="4" type="ORF">PX52LOC_06097</name>
</gene>
<dbReference type="RefSeq" id="WP_149113485.1">
    <property type="nucleotide sequence ID" value="NZ_CP042425.1"/>
</dbReference>
<evidence type="ECO:0000313" key="4">
    <source>
        <dbReference type="EMBL" id="QEL19043.1"/>
    </source>
</evidence>
<evidence type="ECO:0000313" key="5">
    <source>
        <dbReference type="Proteomes" id="UP000324974"/>
    </source>
</evidence>
<dbReference type="PANTHER" id="PTHR34512:SF30">
    <property type="entry name" value="OUTER MEMBRANE PROTEIN ASSEMBLY FACTOR BAMB"/>
    <property type="match status" value="1"/>
</dbReference>
<keyword evidence="1" id="KW-0472">Membrane</keyword>
<keyword evidence="2" id="KW-0732">Signal</keyword>
<evidence type="ECO:0000256" key="1">
    <source>
        <dbReference type="SAM" id="Phobius"/>
    </source>
</evidence>
<proteinExistence type="predicted"/>
<organism evidence="4 5">
    <name type="scientific">Limnoglobus roseus</name>
    <dbReference type="NCBI Taxonomy" id="2598579"/>
    <lineage>
        <taxon>Bacteria</taxon>
        <taxon>Pseudomonadati</taxon>
        <taxon>Planctomycetota</taxon>
        <taxon>Planctomycetia</taxon>
        <taxon>Gemmatales</taxon>
        <taxon>Gemmataceae</taxon>
        <taxon>Limnoglobus</taxon>
    </lineage>
</organism>
<evidence type="ECO:0000259" key="3">
    <source>
        <dbReference type="Pfam" id="PF13360"/>
    </source>
</evidence>
<sequence>MRPPVLLGLLFGLVVANPASADWPHVRGPAYDAISAEKGLADQWPADGPPVLWTRELGPGYSAIVVADGRAFTLFQTTAGMFLIALDADTGGEVWRERVGWPWQPGGLYPGPYASPTWHAGRIYYATPTGQVGCVEAADGHSVWTVDVRARFGTRGTEFGFASTPLVEGRLVILPVGGPNAAMVALNMADGSTAWAVGDDPASYCPALPIMLDGRRLVVGFLRNSLVLHDPTTGARVWRERMSASYDEHAAWPLFDGRHLLVASPFKIGSQLFRFSADGDGVTAKTVWAGRQLSNDVCSSLALDGAVYGFDLQQAQASTHRAARGAFKCLDLETGRVRWESDAVGQATPIAADGKLILWTEAGTLVLARANPERYEELARAQVLGGGGMCWAAPALDRKRLFVRDHQRAVCIYLGPSSELDPSRLTATLVAERPAFDWSRLLPREADFPNDAPTAGEIGRWFAWCVGVFGVAAGVAALTRLACRRWNAYAVFGIVAFVLGAVGTTALGARAGTLALTWPVSLYVLFRGVLWVGVGRSSQGWRRQVAARVGLLLFATACYGYYRLCLAVGFAMAWGFLIGFFPAAPFAVAAARLKNKWLWGLAEVLGFAVYFWSSGLVPGWKDGWAE</sequence>
<dbReference type="Pfam" id="PF13360">
    <property type="entry name" value="PQQ_2"/>
    <property type="match status" value="1"/>
</dbReference>
<keyword evidence="5" id="KW-1185">Reference proteome</keyword>
<protein>
    <submittedName>
        <fullName evidence="4">Alcohol dehydrogenase</fullName>
    </submittedName>
</protein>
<dbReference type="AlphaFoldDB" id="A0A5C1ALL6"/>
<feature type="chain" id="PRO_5022722329" evidence="2">
    <location>
        <begin position="22"/>
        <end position="626"/>
    </location>
</feature>
<dbReference type="Proteomes" id="UP000324974">
    <property type="component" value="Chromosome"/>
</dbReference>
<reference evidence="5" key="1">
    <citation type="submission" date="2019-08" db="EMBL/GenBank/DDBJ databases">
        <title>Limnoglobus roseus gen. nov., sp. nov., a novel freshwater planctomycete with a giant genome from the family Gemmataceae.</title>
        <authorList>
            <person name="Kulichevskaya I.S."/>
            <person name="Naumoff D.G."/>
            <person name="Miroshnikov K."/>
            <person name="Ivanova A."/>
            <person name="Philippov D.A."/>
            <person name="Hakobyan A."/>
            <person name="Rijpstra I.C."/>
            <person name="Sinninghe Damste J.S."/>
            <person name="Liesack W."/>
            <person name="Dedysh S.N."/>
        </authorList>
    </citation>
    <scope>NUCLEOTIDE SEQUENCE [LARGE SCALE GENOMIC DNA]</scope>
    <source>
        <strain evidence="5">PX52</strain>
    </source>
</reference>
<dbReference type="Gene3D" id="2.130.10.10">
    <property type="entry name" value="YVTN repeat-like/Quinoprotein amine dehydrogenase"/>
    <property type="match status" value="1"/>
</dbReference>
<dbReference type="InterPro" id="IPR011047">
    <property type="entry name" value="Quinoprotein_ADH-like_sf"/>
</dbReference>
<name>A0A5C1ALL6_9BACT</name>
<dbReference type="KEGG" id="lrs:PX52LOC_06097"/>
<keyword evidence="1" id="KW-0812">Transmembrane</keyword>
<dbReference type="PANTHER" id="PTHR34512">
    <property type="entry name" value="CELL SURFACE PROTEIN"/>
    <property type="match status" value="1"/>
</dbReference>
<feature type="transmembrane region" description="Helical" evidence="1">
    <location>
        <begin position="597"/>
        <end position="617"/>
    </location>
</feature>
<keyword evidence="1" id="KW-1133">Transmembrane helix</keyword>
<dbReference type="OrthoDB" id="212038at2"/>
<feature type="transmembrane region" description="Helical" evidence="1">
    <location>
        <begin position="545"/>
        <end position="562"/>
    </location>
</feature>
<dbReference type="InterPro" id="IPR015943">
    <property type="entry name" value="WD40/YVTN_repeat-like_dom_sf"/>
</dbReference>
<accession>A0A5C1ALL6</accession>
<feature type="domain" description="Pyrrolo-quinoline quinone repeat" evidence="3">
    <location>
        <begin position="84"/>
        <end position="244"/>
    </location>
</feature>
<feature type="signal peptide" evidence="2">
    <location>
        <begin position="1"/>
        <end position="21"/>
    </location>
</feature>
<feature type="transmembrane region" description="Helical" evidence="1">
    <location>
        <begin position="486"/>
        <end position="509"/>
    </location>
</feature>
<evidence type="ECO:0000256" key="2">
    <source>
        <dbReference type="SAM" id="SignalP"/>
    </source>
</evidence>
<dbReference type="EMBL" id="CP042425">
    <property type="protein sequence ID" value="QEL19043.1"/>
    <property type="molecule type" value="Genomic_DNA"/>
</dbReference>
<feature type="transmembrane region" description="Helical" evidence="1">
    <location>
        <begin position="461"/>
        <end position="479"/>
    </location>
</feature>
<feature type="transmembrane region" description="Helical" evidence="1">
    <location>
        <begin position="515"/>
        <end position="533"/>
    </location>
</feature>
<dbReference type="SUPFAM" id="SSF50998">
    <property type="entry name" value="Quinoprotein alcohol dehydrogenase-like"/>
    <property type="match status" value="1"/>
</dbReference>